<organism evidence="1 2">
    <name type="scientific">Yersinia thracica</name>
    <dbReference type="NCBI Taxonomy" id="2890319"/>
    <lineage>
        <taxon>Bacteria</taxon>
        <taxon>Pseudomonadati</taxon>
        <taxon>Pseudomonadota</taxon>
        <taxon>Gammaproteobacteria</taxon>
        <taxon>Enterobacterales</taxon>
        <taxon>Yersiniaceae</taxon>
        <taxon>Yersinia</taxon>
    </lineage>
</organism>
<dbReference type="Proteomes" id="UP000041882">
    <property type="component" value="Unassembled WGS sequence"/>
</dbReference>
<dbReference type="RefSeq" id="WP_050116549.1">
    <property type="nucleotide sequence ID" value="NZ_CQAW01000051.1"/>
</dbReference>
<evidence type="ECO:0000313" key="1">
    <source>
        <dbReference type="EMBL" id="CNI42670.1"/>
    </source>
</evidence>
<gene>
    <name evidence="1" type="ORF">ERS008472_04084</name>
</gene>
<keyword evidence="2" id="KW-1185">Reference proteome</keyword>
<proteinExistence type="predicted"/>
<sequence length="127" mass="14873">MDIYIQDPISISMNIVEIDEHLPSMKIDIKVSIKKFSYSLNLNTQVWIECEMFSKFIEAMSNSEIAIFNDMNRLFDLTIDTIKGRLHWSCAKEDLNGCMTIAKGEEILTTESRDAIYNTFNDHPRWW</sequence>
<dbReference type="EMBL" id="CQAW01000051">
    <property type="protein sequence ID" value="CNI42670.1"/>
    <property type="molecule type" value="Genomic_DNA"/>
</dbReference>
<accession>A0A0T9R3R0</accession>
<protein>
    <submittedName>
        <fullName evidence="1">Uncharacterized protein</fullName>
    </submittedName>
</protein>
<dbReference type="AlphaFoldDB" id="A0A0T9R3R0"/>
<evidence type="ECO:0000313" key="2">
    <source>
        <dbReference type="Proteomes" id="UP000041882"/>
    </source>
</evidence>
<reference evidence="2" key="1">
    <citation type="submission" date="2015-03" db="EMBL/GenBank/DDBJ databases">
        <authorList>
            <consortium name="Pathogen Informatics"/>
            <person name="Murphy D."/>
        </authorList>
    </citation>
    <scope>NUCLEOTIDE SEQUENCE [LARGE SCALE GENOMIC DNA]</scope>
    <source>
        <strain evidence="2">IP6945</strain>
    </source>
</reference>
<name>A0A0T9R3R0_9GAMM</name>